<dbReference type="EMBL" id="IACT01002249">
    <property type="protein sequence ID" value="LAC21538.1"/>
    <property type="molecule type" value="mRNA"/>
</dbReference>
<feature type="domain" description="PiggyBac transposable element-derived protein" evidence="3">
    <location>
        <begin position="207"/>
        <end position="562"/>
    </location>
</feature>
<proteinExistence type="evidence at transcript level"/>
<organism evidence="4">
    <name type="scientific">Hirondellea gigas</name>
    <dbReference type="NCBI Taxonomy" id="1518452"/>
    <lineage>
        <taxon>Eukaryota</taxon>
        <taxon>Metazoa</taxon>
        <taxon>Ecdysozoa</taxon>
        <taxon>Arthropoda</taxon>
        <taxon>Crustacea</taxon>
        <taxon>Multicrustacea</taxon>
        <taxon>Malacostraca</taxon>
        <taxon>Eumalacostraca</taxon>
        <taxon>Peracarida</taxon>
        <taxon>Amphipoda</taxon>
        <taxon>Amphilochidea</taxon>
        <taxon>Lysianassida</taxon>
        <taxon>Lysianassidira</taxon>
        <taxon>Lysianassoidea</taxon>
        <taxon>Lysianassidae</taxon>
        <taxon>Hirondellea</taxon>
    </lineage>
</organism>
<evidence type="ECO:0000313" key="4">
    <source>
        <dbReference type="EMBL" id="LAC21538.1"/>
    </source>
</evidence>
<feature type="chain" id="PRO_5025432015" evidence="2">
    <location>
        <begin position="21"/>
        <end position="667"/>
    </location>
</feature>
<reference evidence="4" key="1">
    <citation type="submission" date="2017-11" db="EMBL/GenBank/DDBJ databases">
        <title>The sensing device of the deep-sea amphipod.</title>
        <authorList>
            <person name="Kobayashi H."/>
            <person name="Nagahama T."/>
            <person name="Arai W."/>
            <person name="Sasagawa Y."/>
            <person name="Umeda M."/>
            <person name="Hayashi T."/>
            <person name="Nikaido I."/>
            <person name="Watanabe H."/>
            <person name="Oguri K."/>
            <person name="Kitazato H."/>
            <person name="Fujioka K."/>
            <person name="Kido Y."/>
            <person name="Takami H."/>
        </authorList>
    </citation>
    <scope>NUCLEOTIDE SEQUENCE</scope>
    <source>
        <tissue evidence="4">Whole body</tissue>
    </source>
</reference>
<sequence>MMNLSLLLIMSFSFAHQLQGVWPKSAITRRVPGLMQHSPRSRSLSSFSDMCLRETLCYTSKKRALSDEEVDNMLQRIDEEEDEDDLQAEVMYDSDECVEYLPQIRGLEASSSDEDEDDGRMRSRKRAKSHHHLVTSTHHHNLNAAPSNASVTSTASMFHFDNPSLQGKNGYTWSTRPRSLPHTRVPSHNILRPLEIGPSAAARLAFNPQSCLDLFLDDNFIDIIVRWTNVHIDSVARGFSTQTTSYAQTLTTREEVRALLGVLIFSGAQRDNHLTPAEMWSATGPAIYRAAMSERRFCHLLRCLRFDNLATRVARRKTDKFAPIRDVWNLLMDRCQENYSPSENITVDEQLLSFRGKCGFRMYIPNKSAKYGIKLMMACDVDSKYMLCATPYLGKHTVTPANMSLGHHFTRELTKKYHQSHRNITTDNWFTSLPLADDLLHNCGLTFVGTIRANKPYIPAEMIEKTGRKPLTTAFCYDRDLTLISFMPRTGKKLIHLLSSMHDAPTITENGKPEIFVTYNETKGAVDKFDQMCLSYSCSRKTRRWPLCVFYGMLNIATINSFIIYKNNKQEYINRRLFMRSLAEALVKPWAEQRLSAPGLSRSLSTIITSICGVSAPAMLAPVSADVPTKRCTLCYPSKDRKTKKLCSVCKRHICTQHAILVCPYCQ</sequence>
<feature type="signal peptide" evidence="2">
    <location>
        <begin position="1"/>
        <end position="20"/>
    </location>
</feature>
<evidence type="ECO:0000259" key="3">
    <source>
        <dbReference type="Pfam" id="PF13843"/>
    </source>
</evidence>
<dbReference type="Pfam" id="PF13843">
    <property type="entry name" value="DDE_Tnp_1_7"/>
    <property type="match status" value="1"/>
</dbReference>
<keyword evidence="2" id="KW-0732">Signal</keyword>
<feature type="compositionally biased region" description="Basic residues" evidence="1">
    <location>
        <begin position="122"/>
        <end position="141"/>
    </location>
</feature>
<feature type="region of interest" description="Disordered" evidence="1">
    <location>
        <begin position="103"/>
        <end position="147"/>
    </location>
</feature>
<dbReference type="PANTHER" id="PTHR46599">
    <property type="entry name" value="PIGGYBAC TRANSPOSABLE ELEMENT-DERIVED PROTEIN 4"/>
    <property type="match status" value="1"/>
</dbReference>
<accession>A0A6A7FSW8</accession>
<name>A0A6A7FSW8_9CRUS</name>
<protein>
    <submittedName>
        <fullName evidence="4">Transposase</fullName>
    </submittedName>
</protein>
<dbReference type="InterPro" id="IPR029526">
    <property type="entry name" value="PGBD"/>
</dbReference>
<evidence type="ECO:0000256" key="2">
    <source>
        <dbReference type="SAM" id="SignalP"/>
    </source>
</evidence>
<dbReference type="AlphaFoldDB" id="A0A6A7FSW8"/>
<dbReference type="PANTHER" id="PTHR46599:SF6">
    <property type="entry name" value="DUAL SPECIFICITY PHOSPHATASE 26"/>
    <property type="match status" value="1"/>
</dbReference>
<evidence type="ECO:0000256" key="1">
    <source>
        <dbReference type="SAM" id="MobiDB-lite"/>
    </source>
</evidence>